<reference evidence="1" key="1">
    <citation type="submission" date="2022-02" db="EMBL/GenBank/DDBJ databases">
        <title>Plant Genome Project.</title>
        <authorList>
            <person name="Zhang R.-G."/>
        </authorList>
    </citation>
    <scope>NUCLEOTIDE SEQUENCE</scope>
    <source>
        <strain evidence="1">AT1</strain>
    </source>
</reference>
<evidence type="ECO:0000313" key="1">
    <source>
        <dbReference type="EMBL" id="KAI8525594.1"/>
    </source>
</evidence>
<proteinExistence type="predicted"/>
<evidence type="ECO:0000313" key="2">
    <source>
        <dbReference type="Proteomes" id="UP001062846"/>
    </source>
</evidence>
<accession>A0ACC0LB86</accession>
<protein>
    <submittedName>
        <fullName evidence="1">Uncharacterized protein</fullName>
    </submittedName>
</protein>
<dbReference type="Proteomes" id="UP001062846">
    <property type="component" value="Chromosome 13"/>
</dbReference>
<sequence length="74" mass="8021">MVIRDSMGCFMAAHSISLGSTGSAQCAEAAERRWSLLSFWDEYDQGRGRPVTTCTDYEQGDAVSDGGRGDCGRH</sequence>
<name>A0ACC0LB86_RHOML</name>
<dbReference type="EMBL" id="CM046400">
    <property type="protein sequence ID" value="KAI8525594.1"/>
    <property type="molecule type" value="Genomic_DNA"/>
</dbReference>
<keyword evidence="2" id="KW-1185">Reference proteome</keyword>
<gene>
    <name evidence="1" type="ORF">RHMOL_Rhmol13G0242600</name>
</gene>
<comment type="caution">
    <text evidence="1">The sequence shown here is derived from an EMBL/GenBank/DDBJ whole genome shotgun (WGS) entry which is preliminary data.</text>
</comment>
<organism evidence="1 2">
    <name type="scientific">Rhododendron molle</name>
    <name type="common">Chinese azalea</name>
    <name type="synonym">Azalea mollis</name>
    <dbReference type="NCBI Taxonomy" id="49168"/>
    <lineage>
        <taxon>Eukaryota</taxon>
        <taxon>Viridiplantae</taxon>
        <taxon>Streptophyta</taxon>
        <taxon>Embryophyta</taxon>
        <taxon>Tracheophyta</taxon>
        <taxon>Spermatophyta</taxon>
        <taxon>Magnoliopsida</taxon>
        <taxon>eudicotyledons</taxon>
        <taxon>Gunneridae</taxon>
        <taxon>Pentapetalae</taxon>
        <taxon>asterids</taxon>
        <taxon>Ericales</taxon>
        <taxon>Ericaceae</taxon>
        <taxon>Ericoideae</taxon>
        <taxon>Rhodoreae</taxon>
        <taxon>Rhododendron</taxon>
    </lineage>
</organism>